<comment type="caution">
    <text evidence="3">The sequence shown here is derived from an EMBL/GenBank/DDBJ whole genome shotgun (WGS) entry which is preliminary data.</text>
</comment>
<evidence type="ECO:0000259" key="2">
    <source>
        <dbReference type="Pfam" id="PF10145"/>
    </source>
</evidence>
<keyword evidence="1" id="KW-0472">Membrane</keyword>
<protein>
    <submittedName>
        <fullName evidence="3">Phage tail tape measure protein</fullName>
    </submittedName>
</protein>
<keyword evidence="4" id="KW-1185">Reference proteome</keyword>
<organism evidence="3 4">
    <name type="scientific">Aeromonas sobria</name>
    <dbReference type="NCBI Taxonomy" id="646"/>
    <lineage>
        <taxon>Bacteria</taxon>
        <taxon>Pseudomonadati</taxon>
        <taxon>Pseudomonadota</taxon>
        <taxon>Gammaproteobacteria</taxon>
        <taxon>Aeromonadales</taxon>
        <taxon>Aeromonadaceae</taxon>
        <taxon>Aeromonas</taxon>
    </lineage>
</organism>
<keyword evidence="1" id="KW-1133">Transmembrane helix</keyword>
<evidence type="ECO:0000313" key="3">
    <source>
        <dbReference type="EMBL" id="PKQ81087.1"/>
    </source>
</evidence>
<dbReference type="InterPro" id="IPR010090">
    <property type="entry name" value="Phage_tape_meas"/>
</dbReference>
<dbReference type="RefSeq" id="WP_101323952.1">
    <property type="nucleotide sequence ID" value="NZ_NQMM01000018.1"/>
</dbReference>
<dbReference type="EMBL" id="NQMM01000018">
    <property type="protein sequence ID" value="PKQ81087.1"/>
    <property type="molecule type" value="Genomic_DNA"/>
</dbReference>
<name>A0A2N3J4V4_AERSO</name>
<dbReference type="Pfam" id="PF10145">
    <property type="entry name" value="PhageMin_Tail"/>
    <property type="match status" value="1"/>
</dbReference>
<feature type="transmembrane region" description="Helical" evidence="1">
    <location>
        <begin position="377"/>
        <end position="401"/>
    </location>
</feature>
<feature type="domain" description="Phage tail tape measure protein" evidence="2">
    <location>
        <begin position="88"/>
        <end position="286"/>
    </location>
</feature>
<dbReference type="AlphaFoldDB" id="A0A2N3J4V4"/>
<dbReference type="NCBIfam" id="TIGR01760">
    <property type="entry name" value="tape_meas_TP901"/>
    <property type="match status" value="1"/>
</dbReference>
<evidence type="ECO:0000256" key="1">
    <source>
        <dbReference type="SAM" id="Phobius"/>
    </source>
</evidence>
<reference evidence="3 4" key="1">
    <citation type="journal article" date="2017" name="Front. Microbiol.">
        <title>Strong Genomic and Phenotypic Heterogeneity in the Aeromonas sobria Species Complex.</title>
        <authorList>
            <person name="Gauthier J."/>
            <person name="Vincent A.T."/>
            <person name="Charette S.J."/>
            <person name="Derome N."/>
        </authorList>
    </citation>
    <scope>NUCLEOTIDE SEQUENCE [LARGE SCALE GENOMIC DNA]</scope>
    <source>
        <strain evidence="3 4">TM18</strain>
    </source>
</reference>
<dbReference type="Proteomes" id="UP000233467">
    <property type="component" value="Unassembled WGS sequence"/>
</dbReference>
<accession>A0A2N3J4V4</accession>
<keyword evidence="1" id="KW-0812">Transmembrane</keyword>
<sequence length="618" mass="64990">MAWMEKLMMQVALIDQVTKPLAKINAAVGSVGENVQQNWGKMAGGAGAMISGIMGIQATLQPAIEMDRALGEVASLGIAEQALDKLGKTALTFSMDYGKSAVDFVKASYQIQSAMANIEGYELSTFTKASGVLAAATKADTATITDYMGTMYGIFEKQANAIGRSQWVEDLAGKTATAVQIFKTTGKGMADAFEAIGAAGNIAGVSMDEQFAVLGMLQSTMGGGEAGTKFSAFLSGIGNAQKVLGMDFRNSAGQMMPVLDILEQLKLRYGETLTIAQGDELKKAFGSDEAVAMIKLLMTNTKALGSNINALANTHGMGKAEQMAASMTDQWQRLEAVWFAIRASAFGQLTPAINDVISHIVDAGGVMLRWTKLFPNLTKAISTVVLAVAGFAALGGVMAILSALGGLFAALAWPVFLVGAAIGALVLLWDPIKAFAQGLISTLGPAISLVFEPWAEILPVIWDGISSVISKIGEFFGATNEATGAFSNMTEMGKSAGTILGSIFKVLYSPIWAIGKAIKWVLEMFDKLPGVNLDVGSIPELSMPSAENINAPLARYRQGGQNSIPSGGLGQQLIQANAAATIANQKPSKALHIGEVHMHNQNPMTPEQMAENAWLETP</sequence>
<gene>
    <name evidence="3" type="ORF">CJP16_05860</name>
</gene>
<proteinExistence type="predicted"/>
<feature type="transmembrane region" description="Helical" evidence="1">
    <location>
        <begin position="407"/>
        <end position="429"/>
    </location>
</feature>
<evidence type="ECO:0000313" key="4">
    <source>
        <dbReference type="Proteomes" id="UP000233467"/>
    </source>
</evidence>